<evidence type="ECO:0000256" key="2">
    <source>
        <dbReference type="SAM" id="Coils"/>
    </source>
</evidence>
<reference evidence="5" key="1">
    <citation type="submission" date="2023-07" db="EMBL/GenBank/DDBJ databases">
        <authorList>
            <consortium name="AG Swart"/>
            <person name="Singh M."/>
            <person name="Singh A."/>
            <person name="Seah K."/>
            <person name="Emmerich C."/>
        </authorList>
    </citation>
    <scope>NUCLEOTIDE SEQUENCE</scope>
    <source>
        <strain evidence="5">DP1</strain>
    </source>
</reference>
<dbReference type="InterPro" id="IPR000408">
    <property type="entry name" value="Reg_chr_condens"/>
</dbReference>
<dbReference type="PRINTS" id="PR00633">
    <property type="entry name" value="RCCNDNSATION"/>
</dbReference>
<dbReference type="GO" id="GO:0005096">
    <property type="term" value="F:GTPase activator activity"/>
    <property type="evidence" value="ECO:0007669"/>
    <property type="project" value="TreeGrafter"/>
</dbReference>
<dbReference type="SUPFAM" id="SSF50985">
    <property type="entry name" value="RCC1/BLIP-II"/>
    <property type="match status" value="1"/>
</dbReference>
<feature type="repeat" description="RCC1" evidence="1">
    <location>
        <begin position="111"/>
        <end position="162"/>
    </location>
</feature>
<dbReference type="SUPFAM" id="SSF47923">
    <property type="entry name" value="Ypt/Rab-GAP domain of gyp1p"/>
    <property type="match status" value="2"/>
</dbReference>
<dbReference type="InterPro" id="IPR035969">
    <property type="entry name" value="Rab-GAP_TBC_sf"/>
</dbReference>
<protein>
    <recommendedName>
        <fullName evidence="4">Rab-GAP TBC domain-containing protein</fullName>
    </recommendedName>
</protein>
<dbReference type="Gene3D" id="1.10.472.80">
    <property type="entry name" value="Ypt/Rab-GAP domain of gyp1p, domain 3"/>
    <property type="match status" value="1"/>
</dbReference>
<feature type="coiled-coil region" evidence="2">
    <location>
        <begin position="575"/>
        <end position="642"/>
    </location>
</feature>
<dbReference type="PANTHER" id="PTHR47219:SF9">
    <property type="entry name" value="GTPASE ACTIVATING PROTEIN AND CENTROSOME-ASSOCIATED, ISOFORM B"/>
    <property type="match status" value="1"/>
</dbReference>
<keyword evidence="6" id="KW-1185">Reference proteome</keyword>
<feature type="domain" description="Rab-GAP TBC" evidence="4">
    <location>
        <begin position="505"/>
        <end position="811"/>
    </location>
</feature>
<feature type="compositionally biased region" description="Polar residues" evidence="3">
    <location>
        <begin position="549"/>
        <end position="560"/>
    </location>
</feature>
<dbReference type="SMART" id="SM00164">
    <property type="entry name" value="TBC"/>
    <property type="match status" value="1"/>
</dbReference>
<dbReference type="GO" id="GO:0031267">
    <property type="term" value="F:small GTPase binding"/>
    <property type="evidence" value="ECO:0007669"/>
    <property type="project" value="TreeGrafter"/>
</dbReference>
<feature type="region of interest" description="Disordered" evidence="3">
    <location>
        <begin position="549"/>
        <end position="571"/>
    </location>
</feature>
<evidence type="ECO:0000313" key="6">
    <source>
        <dbReference type="Proteomes" id="UP001295684"/>
    </source>
</evidence>
<dbReference type="PANTHER" id="PTHR47219">
    <property type="entry name" value="RAB GTPASE-ACTIVATING PROTEIN 1-LIKE"/>
    <property type="match status" value="1"/>
</dbReference>
<dbReference type="AlphaFoldDB" id="A0AAD2D4Q3"/>
<dbReference type="Proteomes" id="UP001295684">
    <property type="component" value="Unassembled WGS sequence"/>
</dbReference>
<dbReference type="Gene3D" id="1.10.10.750">
    <property type="entry name" value="Ypt/Rab-GAP domain of gyp1p, domain 1"/>
    <property type="match status" value="1"/>
</dbReference>
<sequence length="876" mass="100438">MSNLSIPSTLSFPLIDVDTNDENILILDHSQTLWDFKDIISSEIQIKKVIDQKVRNFKCWGDKVIIYIENNELLQVSLDTFECSPIKPGFCISVNQIACGQDHCLIVTRSGYVYSYGSGEFGQLGNDNDHDQSEPNLILNLSNCRVSKIACTDHASFAVARAKDFKLLLQNSKCDIVNLFAFSEPDKDILFSWGRGAHGCLATGDCKDRLTPTITDVTISSNIKDIQTGSNHCVVLLEDDCVYSWGSNSHGQLGRSMYVEKESTSRKVPNLERVNEIFASNESSGCRLIEDDKLFVWGKLDSKEEVCEYEPIERKKWKEVENHKFIYTGFYDCHLLTATSKIGKMLSGDFLRKAAKSASPRPSPSKDDSINNENTLDFINLSLNKADQRRKIAYHPEGIPKSFEEEKRHRELVYQTKKKYIESLKKVEEQKNASKNTGGSLKDQIRRERDDKLVIWEKVFEQSLPNFDNIIRNMNHGPSNNSLKGEHITKSGSDAEEFRKFWIQGVPEKIRAKVWARVTGNPSFITPKFFEILWKRGMRLKESLERQELINNSDIPNQSSDQEDPEKPKVTEETVEGIKNDLINLNKDIEVTKEKIEELNQLIENSKDAENIVPESDPKPQLDKMSEKLTSLIRQRADLSIKLDVAMKELPPAEAGLTKEHSLKTINGDIPRTFSKEHVFKSEVFSKTMNKVLTAYAMYRPDIGYVQGMSYILGIICLLSSNEYEAFLLFHNIVMKANLLPFFSFDDVYMKQRIVIFKQIFGYNCQDLCFHFEDEGIQPSLYLYQWFMSLFAKALNMDITCRIWDLLLIDGVQILYKTSIALLVTLQEDLIESEFDEIMQILRNTSKKITDEDEFVETVLQVSIPEWIDVEITFNC</sequence>
<feature type="repeat" description="RCC1" evidence="1">
    <location>
        <begin position="188"/>
        <end position="239"/>
    </location>
</feature>
<dbReference type="InterPro" id="IPR009091">
    <property type="entry name" value="RCC1/BLIP-II"/>
</dbReference>
<gene>
    <name evidence="5" type="ORF">ECRASSUSDP1_LOCUS21239</name>
</gene>
<evidence type="ECO:0000313" key="5">
    <source>
        <dbReference type="EMBL" id="CAI2379821.1"/>
    </source>
</evidence>
<accession>A0AAD2D4Q3</accession>
<dbReference type="InterPro" id="IPR050302">
    <property type="entry name" value="Rab_GAP_TBC_domain"/>
</dbReference>
<evidence type="ECO:0000256" key="1">
    <source>
        <dbReference type="PROSITE-ProRule" id="PRU00235"/>
    </source>
</evidence>
<dbReference type="EMBL" id="CAMPGE010021690">
    <property type="protein sequence ID" value="CAI2379821.1"/>
    <property type="molecule type" value="Genomic_DNA"/>
</dbReference>
<dbReference type="PROSITE" id="PS50012">
    <property type="entry name" value="RCC1_3"/>
    <property type="match status" value="2"/>
</dbReference>
<dbReference type="InterPro" id="IPR000195">
    <property type="entry name" value="Rab-GAP-TBC_dom"/>
</dbReference>
<dbReference type="Gene3D" id="1.10.8.270">
    <property type="entry name" value="putative rabgap domain of human tbc1 domain family member 14 like domains"/>
    <property type="match status" value="1"/>
</dbReference>
<keyword evidence="2" id="KW-0175">Coiled coil</keyword>
<dbReference type="Pfam" id="PF00566">
    <property type="entry name" value="RabGAP-TBC"/>
    <property type="match status" value="1"/>
</dbReference>
<name>A0AAD2D4Q3_EUPCR</name>
<organism evidence="5 6">
    <name type="scientific">Euplotes crassus</name>
    <dbReference type="NCBI Taxonomy" id="5936"/>
    <lineage>
        <taxon>Eukaryota</taxon>
        <taxon>Sar</taxon>
        <taxon>Alveolata</taxon>
        <taxon>Ciliophora</taxon>
        <taxon>Intramacronucleata</taxon>
        <taxon>Spirotrichea</taxon>
        <taxon>Hypotrichia</taxon>
        <taxon>Euplotida</taxon>
        <taxon>Euplotidae</taxon>
        <taxon>Moneuplotes</taxon>
    </lineage>
</organism>
<dbReference type="Pfam" id="PF13540">
    <property type="entry name" value="RCC1_2"/>
    <property type="match status" value="1"/>
</dbReference>
<comment type="caution">
    <text evidence="5">The sequence shown here is derived from an EMBL/GenBank/DDBJ whole genome shotgun (WGS) entry which is preliminary data.</text>
</comment>
<dbReference type="Pfam" id="PF00415">
    <property type="entry name" value="RCC1"/>
    <property type="match status" value="1"/>
</dbReference>
<dbReference type="Gene3D" id="2.130.10.30">
    <property type="entry name" value="Regulator of chromosome condensation 1/beta-lactamase-inhibitor protein II"/>
    <property type="match status" value="1"/>
</dbReference>
<dbReference type="PROSITE" id="PS50086">
    <property type="entry name" value="TBC_RABGAP"/>
    <property type="match status" value="1"/>
</dbReference>
<evidence type="ECO:0000256" key="3">
    <source>
        <dbReference type="SAM" id="MobiDB-lite"/>
    </source>
</evidence>
<evidence type="ECO:0000259" key="4">
    <source>
        <dbReference type="PROSITE" id="PS50086"/>
    </source>
</evidence>
<proteinExistence type="predicted"/>